<dbReference type="PANTHER" id="PTHR23501:SF154">
    <property type="entry name" value="MULTIDRUG-EFFLUX TRANSPORTER RV1634-RELATED"/>
    <property type="match status" value="1"/>
</dbReference>
<reference evidence="7 8" key="1">
    <citation type="journal article" date="2012" name="J. Bacteriol.">
        <title>Genome sequence of the bacterium Streptomyces davawensis JCM 4913 and heterologous production of the unique antibiotic roseoflavin.</title>
        <authorList>
            <person name="Jankowitsch F."/>
            <person name="Schwarz J."/>
            <person name="Ruckert C."/>
            <person name="Gust B."/>
            <person name="Szczepanowski R."/>
            <person name="Blom J."/>
            <person name="Pelzer S."/>
            <person name="Kalinowski J."/>
            <person name="Mack M."/>
        </authorList>
    </citation>
    <scope>NUCLEOTIDE SEQUENCE [LARGE SCALE GENOMIC DNA]</scope>
    <source>
        <strain evidence="8">DSM 101723 / JCM 4913 / KCC S-0913 / 768</strain>
    </source>
</reference>
<dbReference type="KEGG" id="sdv:BN159_5349"/>
<evidence type="ECO:0000256" key="2">
    <source>
        <dbReference type="ARBA" id="ARBA00022692"/>
    </source>
</evidence>
<evidence type="ECO:0000259" key="6">
    <source>
        <dbReference type="PROSITE" id="PS50850"/>
    </source>
</evidence>
<feature type="transmembrane region" description="Helical" evidence="5">
    <location>
        <begin position="186"/>
        <end position="206"/>
    </location>
</feature>
<dbReference type="STRING" id="1214101.BN159_5349"/>
<dbReference type="GO" id="GO:0005886">
    <property type="term" value="C:plasma membrane"/>
    <property type="evidence" value="ECO:0007669"/>
    <property type="project" value="UniProtKB-SubCell"/>
</dbReference>
<feature type="transmembrane region" description="Helical" evidence="5">
    <location>
        <begin position="67"/>
        <end position="88"/>
    </location>
</feature>
<keyword evidence="3 5" id="KW-1133">Transmembrane helix</keyword>
<evidence type="ECO:0000256" key="1">
    <source>
        <dbReference type="ARBA" id="ARBA00004651"/>
    </source>
</evidence>
<dbReference type="PANTHER" id="PTHR23501">
    <property type="entry name" value="MAJOR FACILITATOR SUPERFAMILY"/>
    <property type="match status" value="1"/>
</dbReference>
<feature type="transmembrane region" description="Helical" evidence="5">
    <location>
        <begin position="100"/>
        <end position="123"/>
    </location>
</feature>
<dbReference type="InterPro" id="IPR020846">
    <property type="entry name" value="MFS_dom"/>
</dbReference>
<evidence type="ECO:0000256" key="4">
    <source>
        <dbReference type="ARBA" id="ARBA00023136"/>
    </source>
</evidence>
<feature type="transmembrane region" description="Helical" evidence="5">
    <location>
        <begin position="227"/>
        <end position="245"/>
    </location>
</feature>
<feature type="transmembrane region" description="Helical" evidence="5">
    <location>
        <begin position="284"/>
        <end position="305"/>
    </location>
</feature>
<feature type="domain" description="Major facilitator superfamily (MFS) profile" evidence="6">
    <location>
        <begin position="35"/>
        <end position="480"/>
    </location>
</feature>
<dbReference type="eggNOG" id="COG0477">
    <property type="taxonomic scope" value="Bacteria"/>
</dbReference>
<dbReference type="Gene3D" id="1.20.1720.10">
    <property type="entry name" value="Multidrug resistance protein D"/>
    <property type="match status" value="1"/>
</dbReference>
<feature type="transmembrane region" description="Helical" evidence="5">
    <location>
        <begin position="129"/>
        <end position="146"/>
    </location>
</feature>
<evidence type="ECO:0000313" key="7">
    <source>
        <dbReference type="EMBL" id="CCK29728.1"/>
    </source>
</evidence>
<dbReference type="Gene3D" id="1.20.1250.20">
    <property type="entry name" value="MFS general substrate transporter like domains"/>
    <property type="match status" value="1"/>
</dbReference>
<dbReference type="InterPro" id="IPR036259">
    <property type="entry name" value="MFS_trans_sf"/>
</dbReference>
<dbReference type="HOGENOM" id="CLU_000960_2_6_11"/>
<keyword evidence="8" id="KW-1185">Reference proteome</keyword>
<dbReference type="GO" id="GO:0022857">
    <property type="term" value="F:transmembrane transporter activity"/>
    <property type="evidence" value="ECO:0007669"/>
    <property type="project" value="InterPro"/>
</dbReference>
<dbReference type="EMBL" id="HE971709">
    <property type="protein sequence ID" value="CCK29728.1"/>
    <property type="molecule type" value="Genomic_DNA"/>
</dbReference>
<feature type="transmembrane region" description="Helical" evidence="5">
    <location>
        <begin position="317"/>
        <end position="336"/>
    </location>
</feature>
<keyword evidence="4 5" id="KW-0472">Membrane</keyword>
<dbReference type="PROSITE" id="PS50850">
    <property type="entry name" value="MFS"/>
    <property type="match status" value="1"/>
</dbReference>
<evidence type="ECO:0000313" key="8">
    <source>
        <dbReference type="Proteomes" id="UP000008043"/>
    </source>
</evidence>
<feature type="transmembrane region" description="Helical" evidence="5">
    <location>
        <begin position="454"/>
        <end position="474"/>
    </location>
</feature>
<dbReference type="AlphaFoldDB" id="K4R8Q5"/>
<evidence type="ECO:0000256" key="5">
    <source>
        <dbReference type="SAM" id="Phobius"/>
    </source>
</evidence>
<gene>
    <name evidence="7" type="ORF">BN159_5349</name>
</gene>
<accession>K4R8Q5</accession>
<feature type="transmembrane region" description="Helical" evidence="5">
    <location>
        <begin position="348"/>
        <end position="368"/>
    </location>
</feature>
<dbReference type="PATRIC" id="fig|1214101.3.peg.5431"/>
<sequence>MTSPDPRDTAVAHDAEPTDKDASAETVLGRSYRALSIGIVSVVLLIAFEATAVGTAMPVAARELDGVSLYAFAFSGFFTTSLFGMVLAGQWADRRGPVGAVTAGIAAFAAGLLVAGTATAMWVFVLGRAVQGLGGGLVIVALYVVIGRAYPERLRPAIVAAFAASWVVPSIVGPLASGAVTEHLGWRWVFVGIPVLVVLPLALALPQIKRRASGPVAGAAPSFDRRRIRLALGISLGAGLLQYAAQDLRPLSVLPGAVGAALLVPAVLGLLPRGTYRAARGLPSVVLLRGVASGSFIAAESFVPLMLVTQRGLSPTLAGFSLAAGGVTWAAGSWVQSRPRLEPYRERLTTFGMVLVAAAIAAAPSVLIDSVPVWTLAVAWSFGCFGMGLVISSASVLLLKLSAPEEAGTNSASLQISDALSNVVLLSVGGAAFAALGGGALSHTATETSGSHPAAFAAVFLPMAAVALAGVWVTRRLHTR</sequence>
<dbReference type="SUPFAM" id="SSF103473">
    <property type="entry name" value="MFS general substrate transporter"/>
    <property type="match status" value="1"/>
</dbReference>
<feature type="transmembrane region" description="Helical" evidence="5">
    <location>
        <begin position="251"/>
        <end position="272"/>
    </location>
</feature>
<organism evidence="7 8">
    <name type="scientific">Streptomyces davaonensis (strain DSM 101723 / JCM 4913 / KCC S-0913 / 768)</name>
    <dbReference type="NCBI Taxonomy" id="1214101"/>
    <lineage>
        <taxon>Bacteria</taxon>
        <taxon>Bacillati</taxon>
        <taxon>Actinomycetota</taxon>
        <taxon>Actinomycetes</taxon>
        <taxon>Kitasatosporales</taxon>
        <taxon>Streptomycetaceae</taxon>
        <taxon>Streptomyces</taxon>
    </lineage>
</organism>
<dbReference type="Pfam" id="PF07690">
    <property type="entry name" value="MFS_1"/>
    <property type="match status" value="1"/>
</dbReference>
<feature type="transmembrane region" description="Helical" evidence="5">
    <location>
        <begin position="374"/>
        <end position="399"/>
    </location>
</feature>
<keyword evidence="2 5" id="KW-0812">Transmembrane</keyword>
<feature type="transmembrane region" description="Helical" evidence="5">
    <location>
        <begin position="37"/>
        <end position="61"/>
    </location>
</feature>
<evidence type="ECO:0000256" key="3">
    <source>
        <dbReference type="ARBA" id="ARBA00022989"/>
    </source>
</evidence>
<protein>
    <submittedName>
        <fullName evidence="7">Multidrug resistance efflux protein</fullName>
    </submittedName>
</protein>
<dbReference type="InterPro" id="IPR011701">
    <property type="entry name" value="MFS"/>
</dbReference>
<dbReference type="OrthoDB" id="9778875at2"/>
<dbReference type="RefSeq" id="WP_015660066.1">
    <property type="nucleotide sequence ID" value="NC_020504.1"/>
</dbReference>
<name>K4R8Q5_STRDJ</name>
<feature type="transmembrane region" description="Helical" evidence="5">
    <location>
        <begin position="419"/>
        <end position="442"/>
    </location>
</feature>
<dbReference type="Proteomes" id="UP000008043">
    <property type="component" value="Chromosome"/>
</dbReference>
<feature type="transmembrane region" description="Helical" evidence="5">
    <location>
        <begin position="158"/>
        <end position="180"/>
    </location>
</feature>
<comment type="subcellular location">
    <subcellularLocation>
        <location evidence="1">Cell membrane</location>
        <topology evidence="1">Multi-pass membrane protein</topology>
    </subcellularLocation>
</comment>
<proteinExistence type="predicted"/>